<dbReference type="PANTHER" id="PTHR37299:SF1">
    <property type="entry name" value="STAGE 0 SPORULATION PROTEIN A HOMOLOG"/>
    <property type="match status" value="1"/>
</dbReference>
<keyword evidence="3" id="KW-1185">Reference proteome</keyword>
<dbReference type="OrthoDB" id="679591at2"/>
<dbReference type="PANTHER" id="PTHR37299">
    <property type="entry name" value="TRANSCRIPTIONAL REGULATOR-RELATED"/>
    <property type="match status" value="1"/>
</dbReference>
<proteinExistence type="predicted"/>
<dbReference type="EMBL" id="SDHZ01000003">
    <property type="protein sequence ID" value="RXK81740.1"/>
    <property type="molecule type" value="Genomic_DNA"/>
</dbReference>
<comment type="caution">
    <text evidence="2">The sequence shown here is derived from an EMBL/GenBank/DDBJ whole genome shotgun (WGS) entry which is preliminary data.</text>
</comment>
<dbReference type="AlphaFoldDB" id="A0A4V1M9M6"/>
<dbReference type="SMART" id="SM00850">
    <property type="entry name" value="LytTR"/>
    <property type="match status" value="1"/>
</dbReference>
<dbReference type="PROSITE" id="PS50930">
    <property type="entry name" value="HTH_LYTTR"/>
    <property type="match status" value="1"/>
</dbReference>
<gene>
    <name evidence="2" type="ORF">ESB13_18275</name>
</gene>
<dbReference type="Pfam" id="PF04397">
    <property type="entry name" value="LytTR"/>
    <property type="match status" value="1"/>
</dbReference>
<feature type="domain" description="HTH LytTR-type" evidence="1">
    <location>
        <begin position="1"/>
        <end position="102"/>
    </location>
</feature>
<dbReference type="Gene3D" id="2.40.50.1020">
    <property type="entry name" value="LytTr DNA-binding domain"/>
    <property type="match status" value="1"/>
</dbReference>
<organism evidence="2 3">
    <name type="scientific">Filimonas effusa</name>
    <dbReference type="NCBI Taxonomy" id="2508721"/>
    <lineage>
        <taxon>Bacteria</taxon>
        <taxon>Pseudomonadati</taxon>
        <taxon>Bacteroidota</taxon>
        <taxon>Chitinophagia</taxon>
        <taxon>Chitinophagales</taxon>
        <taxon>Chitinophagaceae</taxon>
        <taxon>Filimonas</taxon>
    </lineage>
</organism>
<accession>A0A4V1M9M6</accession>
<dbReference type="InterPro" id="IPR046947">
    <property type="entry name" value="LytR-like"/>
</dbReference>
<evidence type="ECO:0000313" key="3">
    <source>
        <dbReference type="Proteomes" id="UP000290545"/>
    </source>
</evidence>
<reference evidence="2 3" key="1">
    <citation type="submission" date="2019-01" db="EMBL/GenBank/DDBJ databases">
        <title>Filimonas sp. strain TTM-71.</title>
        <authorList>
            <person name="Chen W.-M."/>
        </authorList>
    </citation>
    <scope>NUCLEOTIDE SEQUENCE [LARGE SCALE GENOMIC DNA]</scope>
    <source>
        <strain evidence="2 3">TTM-71</strain>
    </source>
</reference>
<dbReference type="InterPro" id="IPR007492">
    <property type="entry name" value="LytTR_DNA-bd_dom"/>
</dbReference>
<evidence type="ECO:0000313" key="2">
    <source>
        <dbReference type="EMBL" id="RXK81740.1"/>
    </source>
</evidence>
<sequence>MSCFIFNRNKLIRIPMKDIVLIKAAGPFTNIYTVNGEKYPTNLTLKEFEEILGDKEFCRVHRSSIIALPRIQSIEARVVDLGDRQVAVSRTYYPLLLSKIDKFFKVKTKKKKK</sequence>
<dbReference type="GO" id="GO:0003677">
    <property type="term" value="F:DNA binding"/>
    <property type="evidence" value="ECO:0007669"/>
    <property type="project" value="InterPro"/>
</dbReference>
<dbReference type="Proteomes" id="UP000290545">
    <property type="component" value="Unassembled WGS sequence"/>
</dbReference>
<dbReference type="GO" id="GO:0000156">
    <property type="term" value="F:phosphorelay response regulator activity"/>
    <property type="evidence" value="ECO:0007669"/>
    <property type="project" value="InterPro"/>
</dbReference>
<protein>
    <submittedName>
        <fullName evidence="2">LytTR family transcriptional regulator</fullName>
    </submittedName>
</protein>
<evidence type="ECO:0000259" key="1">
    <source>
        <dbReference type="PROSITE" id="PS50930"/>
    </source>
</evidence>
<name>A0A4V1M9M6_9BACT</name>